<name>A0A0A9CSV8_ARUDO</name>
<reference evidence="1" key="1">
    <citation type="submission" date="2014-09" db="EMBL/GenBank/DDBJ databases">
        <authorList>
            <person name="Magalhaes I.L.F."/>
            <person name="Oliveira U."/>
            <person name="Santos F.R."/>
            <person name="Vidigal T.H.D.A."/>
            <person name="Brescovit A.D."/>
            <person name="Santos A.J."/>
        </authorList>
    </citation>
    <scope>NUCLEOTIDE SEQUENCE</scope>
    <source>
        <tissue evidence="1">Shoot tissue taken approximately 20 cm above the soil surface</tissue>
    </source>
</reference>
<reference evidence="1" key="2">
    <citation type="journal article" date="2015" name="Data Brief">
        <title>Shoot transcriptome of the giant reed, Arundo donax.</title>
        <authorList>
            <person name="Barrero R.A."/>
            <person name="Guerrero F.D."/>
            <person name="Moolhuijzen P."/>
            <person name="Goolsby J.A."/>
            <person name="Tidwell J."/>
            <person name="Bellgard S.E."/>
            <person name="Bellgard M.I."/>
        </authorList>
    </citation>
    <scope>NUCLEOTIDE SEQUENCE</scope>
    <source>
        <tissue evidence="1">Shoot tissue taken approximately 20 cm above the soil surface</tissue>
    </source>
</reference>
<organism evidence="1">
    <name type="scientific">Arundo donax</name>
    <name type="common">Giant reed</name>
    <name type="synonym">Donax arundinaceus</name>
    <dbReference type="NCBI Taxonomy" id="35708"/>
    <lineage>
        <taxon>Eukaryota</taxon>
        <taxon>Viridiplantae</taxon>
        <taxon>Streptophyta</taxon>
        <taxon>Embryophyta</taxon>
        <taxon>Tracheophyta</taxon>
        <taxon>Spermatophyta</taxon>
        <taxon>Magnoliopsida</taxon>
        <taxon>Liliopsida</taxon>
        <taxon>Poales</taxon>
        <taxon>Poaceae</taxon>
        <taxon>PACMAD clade</taxon>
        <taxon>Arundinoideae</taxon>
        <taxon>Arundineae</taxon>
        <taxon>Arundo</taxon>
    </lineage>
</organism>
<protein>
    <submittedName>
        <fullName evidence="1">Uncharacterized protein</fullName>
    </submittedName>
</protein>
<proteinExistence type="predicted"/>
<evidence type="ECO:0000313" key="1">
    <source>
        <dbReference type="EMBL" id="JAD78646.1"/>
    </source>
</evidence>
<dbReference type="EMBL" id="GBRH01219249">
    <property type="protein sequence ID" value="JAD78646.1"/>
    <property type="molecule type" value="Transcribed_RNA"/>
</dbReference>
<sequence>MHGNETIYLHNNHLMGSKHYFPCVCEYILYIYIAAA</sequence>
<dbReference type="AlphaFoldDB" id="A0A0A9CSV8"/>
<accession>A0A0A9CSV8</accession>